<dbReference type="Gene3D" id="2.130.10.10">
    <property type="entry name" value="YVTN repeat-like/Quinoprotein amine dehydrogenase"/>
    <property type="match status" value="1"/>
</dbReference>
<dbReference type="PROSITE" id="PS50082">
    <property type="entry name" value="WD_REPEATS_2"/>
    <property type="match status" value="2"/>
</dbReference>
<evidence type="ECO:0000256" key="4">
    <source>
        <dbReference type="ARBA" id="ARBA00023242"/>
    </source>
</evidence>
<keyword evidence="2 5" id="KW-0853">WD repeat</keyword>
<dbReference type="InterPro" id="IPR036322">
    <property type="entry name" value="WD40_repeat_dom_sf"/>
</dbReference>
<evidence type="ECO:0000256" key="2">
    <source>
        <dbReference type="ARBA" id="ARBA00022574"/>
    </source>
</evidence>
<keyword evidence="4" id="KW-0539">Nucleus</keyword>
<dbReference type="InterPro" id="IPR001680">
    <property type="entry name" value="WD40_rpt"/>
</dbReference>
<sequence length="298" mass="32885">MLEPVAHRLACTPRNLKRQLPPHAMEVTRVIEEAHEGEIVSLTYNRARKEIYSSADGDKVIKVWDSRNGQLLRTQQGHKGMVTCLQFSNSVRLLFSGSIDNTVGIWTEKGVSLQVGRLHNNICLVLAIDDIGACSQPSRSPPGRMQMTSVAGPVFSLAWDERRRYLIVGGHAVINIFKARKLSQQQRSVASGLKDSGVGSGDIPQILRRMYPPMKGPDLCHWDVVKCIVAGLTSTQPWHSAVALSRGRVAYGKAASNVIEPMSLSTFHLFSDQQQNSQHHGKHWSRQHDLAAASPMAA</sequence>
<keyword evidence="8" id="KW-1185">Reference proteome</keyword>
<proteinExistence type="predicted"/>
<dbReference type="GO" id="GO:0000027">
    <property type="term" value="P:ribosomal large subunit assembly"/>
    <property type="evidence" value="ECO:0007669"/>
    <property type="project" value="TreeGrafter"/>
</dbReference>
<protein>
    <submittedName>
        <fullName evidence="7">WD_REPEATS_REGION domain-containing protein</fullName>
    </submittedName>
</protein>
<organism evidence="7 8">
    <name type="scientific">Haematococcus lacustris</name>
    <name type="common">Green alga</name>
    <name type="synonym">Haematococcus pluvialis</name>
    <dbReference type="NCBI Taxonomy" id="44745"/>
    <lineage>
        <taxon>Eukaryota</taxon>
        <taxon>Viridiplantae</taxon>
        <taxon>Chlorophyta</taxon>
        <taxon>core chlorophytes</taxon>
        <taxon>Chlorophyceae</taxon>
        <taxon>CS clade</taxon>
        <taxon>Chlamydomonadales</taxon>
        <taxon>Haematococcaceae</taxon>
        <taxon>Haematococcus</taxon>
    </lineage>
</organism>
<dbReference type="SMART" id="SM00320">
    <property type="entry name" value="WD40"/>
    <property type="match status" value="3"/>
</dbReference>
<evidence type="ECO:0000256" key="6">
    <source>
        <dbReference type="SAM" id="MobiDB-lite"/>
    </source>
</evidence>
<dbReference type="PANTHER" id="PTHR19848:SF0">
    <property type="entry name" value="NOTCHLESS PROTEIN HOMOLOG 1"/>
    <property type="match status" value="1"/>
</dbReference>
<comment type="caution">
    <text evidence="7">The sequence shown here is derived from an EMBL/GenBank/DDBJ whole genome shotgun (WGS) entry which is preliminary data.</text>
</comment>
<dbReference type="PROSITE" id="PS50294">
    <property type="entry name" value="WD_REPEATS_REGION"/>
    <property type="match status" value="1"/>
</dbReference>
<feature type="region of interest" description="Disordered" evidence="6">
    <location>
        <begin position="275"/>
        <end position="298"/>
    </location>
</feature>
<name>A0A699Y7F4_HAELA</name>
<feature type="repeat" description="WD" evidence="5">
    <location>
        <begin position="32"/>
        <end position="74"/>
    </location>
</feature>
<feature type="repeat" description="WD" evidence="5">
    <location>
        <begin position="75"/>
        <end position="106"/>
    </location>
</feature>
<keyword evidence="3" id="KW-0677">Repeat</keyword>
<dbReference type="EMBL" id="BLLF01000021">
    <property type="protein sequence ID" value="GFH06087.1"/>
    <property type="molecule type" value="Genomic_DNA"/>
</dbReference>
<accession>A0A699Y7F4</accession>
<evidence type="ECO:0000256" key="1">
    <source>
        <dbReference type="ARBA" id="ARBA00004123"/>
    </source>
</evidence>
<evidence type="ECO:0000256" key="5">
    <source>
        <dbReference type="PROSITE-ProRule" id="PRU00221"/>
    </source>
</evidence>
<gene>
    <name evidence="7" type="ORF">HaLaN_00659</name>
</gene>
<evidence type="ECO:0000313" key="7">
    <source>
        <dbReference type="EMBL" id="GFH06087.1"/>
    </source>
</evidence>
<evidence type="ECO:0000256" key="3">
    <source>
        <dbReference type="ARBA" id="ARBA00022737"/>
    </source>
</evidence>
<dbReference type="GO" id="GO:0005730">
    <property type="term" value="C:nucleolus"/>
    <property type="evidence" value="ECO:0007669"/>
    <property type="project" value="TreeGrafter"/>
</dbReference>
<dbReference type="Pfam" id="PF00400">
    <property type="entry name" value="WD40"/>
    <property type="match status" value="2"/>
</dbReference>
<dbReference type="SUPFAM" id="SSF50978">
    <property type="entry name" value="WD40 repeat-like"/>
    <property type="match status" value="1"/>
</dbReference>
<dbReference type="InterPro" id="IPR015943">
    <property type="entry name" value="WD40/YVTN_repeat-like_dom_sf"/>
</dbReference>
<reference evidence="7 8" key="1">
    <citation type="submission" date="2020-02" db="EMBL/GenBank/DDBJ databases">
        <title>Draft genome sequence of Haematococcus lacustris strain NIES-144.</title>
        <authorList>
            <person name="Morimoto D."/>
            <person name="Nakagawa S."/>
            <person name="Yoshida T."/>
            <person name="Sawayama S."/>
        </authorList>
    </citation>
    <scope>NUCLEOTIDE SEQUENCE [LARGE SCALE GENOMIC DNA]</scope>
    <source>
        <strain evidence="7 8">NIES-144</strain>
    </source>
</reference>
<evidence type="ECO:0000313" key="8">
    <source>
        <dbReference type="Proteomes" id="UP000485058"/>
    </source>
</evidence>
<dbReference type="AlphaFoldDB" id="A0A699Y7F4"/>
<comment type="subcellular location">
    <subcellularLocation>
        <location evidence="1">Nucleus</location>
    </subcellularLocation>
</comment>
<dbReference type="Proteomes" id="UP000485058">
    <property type="component" value="Unassembled WGS sequence"/>
</dbReference>
<dbReference type="PANTHER" id="PTHR19848">
    <property type="entry name" value="WD40 REPEAT PROTEIN"/>
    <property type="match status" value="1"/>
</dbReference>